<dbReference type="InterPro" id="IPR001849">
    <property type="entry name" value="PH_domain"/>
</dbReference>
<evidence type="ECO:0000313" key="4">
    <source>
        <dbReference type="Proteomes" id="UP000019118"/>
    </source>
</evidence>
<evidence type="ECO:0000256" key="1">
    <source>
        <dbReference type="SAM" id="MobiDB-lite"/>
    </source>
</evidence>
<reference evidence="3" key="2">
    <citation type="submission" date="2024-08" db="UniProtKB">
        <authorList>
            <consortium name="EnsemblMetazoa"/>
        </authorList>
    </citation>
    <scope>IDENTIFICATION</scope>
</reference>
<protein>
    <recommendedName>
        <fullName evidence="2">PH domain-containing protein</fullName>
    </recommendedName>
</protein>
<feature type="domain" description="PH" evidence="2">
    <location>
        <begin position="4"/>
        <end position="121"/>
    </location>
</feature>
<proteinExistence type="predicted"/>
<name>A0AAR5P5P1_DENPD</name>
<organism evidence="3 4">
    <name type="scientific">Dendroctonus ponderosae</name>
    <name type="common">Mountain pine beetle</name>
    <dbReference type="NCBI Taxonomy" id="77166"/>
    <lineage>
        <taxon>Eukaryota</taxon>
        <taxon>Metazoa</taxon>
        <taxon>Ecdysozoa</taxon>
        <taxon>Arthropoda</taxon>
        <taxon>Hexapoda</taxon>
        <taxon>Insecta</taxon>
        <taxon>Pterygota</taxon>
        <taxon>Neoptera</taxon>
        <taxon>Endopterygota</taxon>
        <taxon>Coleoptera</taxon>
        <taxon>Polyphaga</taxon>
        <taxon>Cucujiformia</taxon>
        <taxon>Curculionidae</taxon>
        <taxon>Scolytinae</taxon>
        <taxon>Dendroctonus</taxon>
    </lineage>
</organism>
<dbReference type="GeneID" id="109534625"/>
<dbReference type="PROSITE" id="PS50003">
    <property type="entry name" value="PH_DOMAIN"/>
    <property type="match status" value="1"/>
</dbReference>
<evidence type="ECO:0000259" key="2">
    <source>
        <dbReference type="PROSITE" id="PS50003"/>
    </source>
</evidence>
<keyword evidence="4" id="KW-1185">Reference proteome</keyword>
<feature type="region of interest" description="Disordered" evidence="1">
    <location>
        <begin position="272"/>
        <end position="291"/>
    </location>
</feature>
<sequence length="505" mass="56801">MMTEGVMRGYIDVKISSKSRRGFTPWKVFGAWQRQWCEIRRLEDLEVGVELKLKSSEDGHLLNCIQVPRSATLCRTDSRSKQFAFGVFNLRKVNKKAVLFLAGMNESHSQEWMISIRKMLSIASYIPVGESNFRISFVDSSHSRSAGLLGLYGVLNANSQEIMVSDPCTGAPKVVWKWYHFHQFHIQATSENEDWKKIIVMHTSRDFPAGPGQLLVYCPEGPKLLHYLLSRGQCGRPSSGFVSSIRFSRSEGDICGIRVSVLDVSPMYFRSETGSDDSGVPNSSALEETDYGLKSKTESNLVNLGMSEITKTPGGSETEDSYPDLQQQVGKIHIPRNESGISLSSGIYEEIPEDHQSTNQSNTKTSAIDYKHISHIYEDPFELVLDRKLGKYFQAPPLPPRTFKSFTLQRCKEPAQSPSNISSRCNTLPAKDLSKFSQLFNFMPQSQNQTDSEYMVMSPNKNLEKAKIIMSENFYMPMSSPVIHLKNKIVESVYTSMTGNGKKVA</sequence>
<dbReference type="EnsemblMetazoa" id="XM_019900352.1">
    <property type="protein sequence ID" value="XP_019755911.1"/>
    <property type="gene ID" value="LOC109534625"/>
</dbReference>
<dbReference type="KEGG" id="dpa:109534625"/>
<reference evidence="4" key="1">
    <citation type="journal article" date="2013" name="Genome Biol.">
        <title>Draft genome of the mountain pine beetle, Dendroctonus ponderosae Hopkins, a major forest pest.</title>
        <authorList>
            <person name="Keeling C.I."/>
            <person name="Yuen M.M."/>
            <person name="Liao N.Y."/>
            <person name="Docking T.R."/>
            <person name="Chan S.K."/>
            <person name="Taylor G.A."/>
            <person name="Palmquist D.L."/>
            <person name="Jackman S.D."/>
            <person name="Nguyen A."/>
            <person name="Li M."/>
            <person name="Henderson H."/>
            <person name="Janes J.K."/>
            <person name="Zhao Y."/>
            <person name="Pandoh P."/>
            <person name="Moore R."/>
            <person name="Sperling F.A."/>
            <person name="Huber D.P."/>
            <person name="Birol I."/>
            <person name="Jones S.J."/>
            <person name="Bohlmann J."/>
        </authorList>
    </citation>
    <scope>NUCLEOTIDE SEQUENCE</scope>
</reference>
<accession>A0AAR5P5P1</accession>
<evidence type="ECO:0000313" key="3">
    <source>
        <dbReference type="EnsemblMetazoa" id="XP_019755911.1"/>
    </source>
</evidence>
<dbReference type="Proteomes" id="UP000019118">
    <property type="component" value="Unassembled WGS sequence"/>
</dbReference>
<dbReference type="AlphaFoldDB" id="A0AAR5P5P1"/>